<reference evidence="3 4" key="1">
    <citation type="submission" date="2019-03" db="EMBL/GenBank/DDBJ databases">
        <title>Single cell metagenomics reveals metabolic interactions within the superorganism composed of flagellate Streblomastix strix and complex community of Bacteroidetes bacteria on its surface.</title>
        <authorList>
            <person name="Treitli S.C."/>
            <person name="Kolisko M."/>
            <person name="Husnik F."/>
            <person name="Keeling P."/>
            <person name="Hampl V."/>
        </authorList>
    </citation>
    <scope>NUCLEOTIDE SEQUENCE [LARGE SCALE GENOMIC DNA]</scope>
    <source>
        <strain evidence="3">ST1C</strain>
    </source>
</reference>
<proteinExistence type="predicted"/>
<organism evidence="3 4">
    <name type="scientific">Streblomastix strix</name>
    <dbReference type="NCBI Taxonomy" id="222440"/>
    <lineage>
        <taxon>Eukaryota</taxon>
        <taxon>Metamonada</taxon>
        <taxon>Preaxostyla</taxon>
        <taxon>Oxymonadida</taxon>
        <taxon>Streblomastigidae</taxon>
        <taxon>Streblomastix</taxon>
    </lineage>
</organism>
<name>A0A5J4WAX1_9EUKA</name>
<protein>
    <submittedName>
        <fullName evidence="3">Uncharacterized protein</fullName>
    </submittedName>
</protein>
<feature type="coiled-coil region" evidence="1">
    <location>
        <begin position="124"/>
        <end position="156"/>
    </location>
</feature>
<dbReference type="EMBL" id="SNRW01002675">
    <property type="protein sequence ID" value="KAA6392051.1"/>
    <property type="molecule type" value="Genomic_DNA"/>
</dbReference>
<evidence type="ECO:0000256" key="1">
    <source>
        <dbReference type="SAM" id="Coils"/>
    </source>
</evidence>
<feature type="compositionally biased region" description="Polar residues" evidence="2">
    <location>
        <begin position="10"/>
        <end position="30"/>
    </location>
</feature>
<feature type="region of interest" description="Disordered" evidence="2">
    <location>
        <begin position="170"/>
        <end position="231"/>
    </location>
</feature>
<accession>A0A5J4WAX1</accession>
<sequence>PKAVPGGKPQTPSLNQPVAQNTPVTVSTGKKLTDKEKAQQADANAAAQAAAAALKEQQEREKRKNNRLRRREEDDEQINVIERRKDYARQRRILDTCVVVRYDLLRIADEYDFICKQREENRRKIVSEIRRKQKERKAEELKKKKIEEKSKCEQDEFGKIIVDAMQKEQEAVAVEQPGKSGVSGQGDASKDDKSGQKGGAGKTAGAKGQGKTGVDSILGDSDDKDNDGQNDEYDDLVLQAQEDEIIFEKGVKNLYFRETVLLDLFKVRLELGDVKRGVVFDDLQTSHADITPLPLPPRQTQSTNQTSKDKDSKQQKNQLNIQQQLQVSTSGAIVTIQFINALSTNSIAEKDKQEKAQQQEEEKKEEIFTPALLSSAVSLRQESETQVMQNQMKKITALTPDKLISDGYYQAPGASPDRLIPGLGVGRKNFNELGWNNST</sequence>
<dbReference type="AlphaFoldDB" id="A0A5J4WAX1"/>
<comment type="caution">
    <text evidence="3">The sequence shown here is derived from an EMBL/GenBank/DDBJ whole genome shotgun (WGS) entry which is preliminary data.</text>
</comment>
<evidence type="ECO:0000256" key="2">
    <source>
        <dbReference type="SAM" id="MobiDB-lite"/>
    </source>
</evidence>
<evidence type="ECO:0000313" key="3">
    <source>
        <dbReference type="EMBL" id="KAA6392051.1"/>
    </source>
</evidence>
<gene>
    <name evidence="3" type="ORF">EZS28_012423</name>
</gene>
<keyword evidence="1" id="KW-0175">Coiled coil</keyword>
<dbReference type="Proteomes" id="UP000324800">
    <property type="component" value="Unassembled WGS sequence"/>
</dbReference>
<feature type="compositionally biased region" description="Acidic residues" evidence="2">
    <location>
        <begin position="220"/>
        <end position="231"/>
    </location>
</feature>
<feature type="region of interest" description="Disordered" evidence="2">
    <location>
        <begin position="288"/>
        <end position="320"/>
    </location>
</feature>
<feature type="compositionally biased region" description="Low complexity" evidence="2">
    <location>
        <begin position="40"/>
        <end position="55"/>
    </location>
</feature>
<feature type="region of interest" description="Disordered" evidence="2">
    <location>
        <begin position="1"/>
        <end position="76"/>
    </location>
</feature>
<feature type="non-terminal residue" evidence="3">
    <location>
        <position position="1"/>
    </location>
</feature>
<evidence type="ECO:0000313" key="4">
    <source>
        <dbReference type="Proteomes" id="UP000324800"/>
    </source>
</evidence>
<feature type="compositionally biased region" description="Gly residues" evidence="2">
    <location>
        <begin position="196"/>
        <end position="211"/>
    </location>
</feature>